<reference evidence="2 3" key="1">
    <citation type="submission" date="2024-09" db="EMBL/GenBank/DDBJ databases">
        <title>Chromosome-scale assembly of Riccia fluitans.</title>
        <authorList>
            <person name="Paukszto L."/>
            <person name="Sawicki J."/>
            <person name="Karawczyk K."/>
            <person name="Piernik-Szablinska J."/>
            <person name="Szczecinska M."/>
            <person name="Mazdziarz M."/>
        </authorList>
    </citation>
    <scope>NUCLEOTIDE SEQUENCE [LARGE SCALE GENOMIC DNA]</scope>
    <source>
        <strain evidence="2">Rf_01</strain>
        <tissue evidence="2">Aerial parts of the thallus</tissue>
    </source>
</reference>
<keyword evidence="3" id="KW-1185">Reference proteome</keyword>
<dbReference type="EMBL" id="JBHFFA010000004">
    <property type="protein sequence ID" value="KAL2629533.1"/>
    <property type="molecule type" value="Genomic_DNA"/>
</dbReference>
<gene>
    <name evidence="2" type="ORF">R1flu_014219</name>
</gene>
<evidence type="ECO:0000256" key="1">
    <source>
        <dbReference type="SAM" id="MobiDB-lite"/>
    </source>
</evidence>
<organism evidence="2 3">
    <name type="scientific">Riccia fluitans</name>
    <dbReference type="NCBI Taxonomy" id="41844"/>
    <lineage>
        <taxon>Eukaryota</taxon>
        <taxon>Viridiplantae</taxon>
        <taxon>Streptophyta</taxon>
        <taxon>Embryophyta</taxon>
        <taxon>Marchantiophyta</taxon>
        <taxon>Marchantiopsida</taxon>
        <taxon>Marchantiidae</taxon>
        <taxon>Marchantiales</taxon>
        <taxon>Ricciaceae</taxon>
        <taxon>Riccia</taxon>
    </lineage>
</organism>
<feature type="region of interest" description="Disordered" evidence="1">
    <location>
        <begin position="49"/>
        <end position="68"/>
    </location>
</feature>
<proteinExistence type="predicted"/>
<accession>A0ABD1YFQ2</accession>
<evidence type="ECO:0000313" key="3">
    <source>
        <dbReference type="Proteomes" id="UP001605036"/>
    </source>
</evidence>
<protein>
    <submittedName>
        <fullName evidence="2">Uncharacterized protein</fullName>
    </submittedName>
</protein>
<comment type="caution">
    <text evidence="2">The sequence shown here is derived from an EMBL/GenBank/DDBJ whole genome shotgun (WGS) entry which is preliminary data.</text>
</comment>
<dbReference type="AlphaFoldDB" id="A0ABD1YFQ2"/>
<sequence length="115" mass="12608">MSRSGLCNGKVPSYDCRIGFDDAQCPRAVRVALWQGYSSGIHRDVGGYYEVSRPDRKSPGPSGRQGFGTKGFIADQMVCRASEQNKHTQGYSDSTGHLSVKIQLVGTPTLLKWKL</sequence>
<name>A0ABD1YFQ2_9MARC</name>
<dbReference type="Proteomes" id="UP001605036">
    <property type="component" value="Unassembled WGS sequence"/>
</dbReference>
<evidence type="ECO:0000313" key="2">
    <source>
        <dbReference type="EMBL" id="KAL2629533.1"/>
    </source>
</evidence>